<dbReference type="CDD" id="cd17364">
    <property type="entry name" value="MFS_PhT"/>
    <property type="match status" value="1"/>
</dbReference>
<evidence type="ECO:0000256" key="4">
    <source>
        <dbReference type="ARBA" id="ARBA00022475"/>
    </source>
</evidence>
<evidence type="ECO:0000256" key="6">
    <source>
        <dbReference type="ARBA" id="ARBA00022989"/>
    </source>
</evidence>
<feature type="transmembrane region" description="Helical" evidence="10">
    <location>
        <begin position="230"/>
        <end position="248"/>
    </location>
</feature>
<evidence type="ECO:0000256" key="3">
    <source>
        <dbReference type="ARBA" id="ARBA00022448"/>
    </source>
</evidence>
<dbReference type="GO" id="GO:0001406">
    <property type="term" value="F:glycerophosphodiester transmembrane transporter activity"/>
    <property type="evidence" value="ECO:0007669"/>
    <property type="project" value="UniProtKB-ARBA"/>
</dbReference>
<feature type="transmembrane region" description="Helical" evidence="10">
    <location>
        <begin position="103"/>
        <end position="122"/>
    </location>
</feature>
<evidence type="ECO:0000256" key="2">
    <source>
        <dbReference type="ARBA" id="ARBA00010992"/>
    </source>
</evidence>
<dbReference type="Gene3D" id="1.20.1250.20">
    <property type="entry name" value="MFS general substrate transporter like domains"/>
    <property type="match status" value="1"/>
</dbReference>
<dbReference type="InterPro" id="IPR005828">
    <property type="entry name" value="MFS_sugar_transport-like"/>
</dbReference>
<evidence type="ECO:0000256" key="9">
    <source>
        <dbReference type="SAM" id="MobiDB-lite"/>
    </source>
</evidence>
<name>A0AAD5FXF6_9ASCO</name>
<dbReference type="GO" id="GO:0005886">
    <property type="term" value="C:plasma membrane"/>
    <property type="evidence" value="ECO:0007669"/>
    <property type="project" value="UniProtKB-SubCell"/>
</dbReference>
<feature type="region of interest" description="Disordered" evidence="9">
    <location>
        <begin position="497"/>
        <end position="528"/>
    </location>
</feature>
<keyword evidence="5 10" id="KW-0812">Transmembrane</keyword>
<feature type="domain" description="Major facilitator superfamily (MFS) profile" evidence="11">
    <location>
        <begin position="62"/>
        <end position="471"/>
    </location>
</feature>
<keyword evidence="6 10" id="KW-1133">Transmembrane helix</keyword>
<dbReference type="GO" id="GO:0046943">
    <property type="term" value="F:carboxylic acid transmembrane transporter activity"/>
    <property type="evidence" value="ECO:0007669"/>
    <property type="project" value="TreeGrafter"/>
</dbReference>
<dbReference type="AlphaFoldDB" id="A0AAD5FXF6"/>
<comment type="subcellular location">
    <subcellularLocation>
        <location evidence="1">Cell membrane</location>
        <topology evidence="1">Multi-pass membrane protein</topology>
    </subcellularLocation>
</comment>
<proteinExistence type="inferred from homology"/>
<feature type="transmembrane region" description="Helical" evidence="10">
    <location>
        <begin position="321"/>
        <end position="340"/>
    </location>
</feature>
<dbReference type="PANTHER" id="PTHR23508:SF10">
    <property type="entry name" value="CARBOXYLIC ACID TRANSPORTER PROTEIN HOMOLOG"/>
    <property type="match status" value="1"/>
</dbReference>
<evidence type="ECO:0000256" key="8">
    <source>
        <dbReference type="ARBA" id="ARBA00023136"/>
    </source>
</evidence>
<dbReference type="EMBL" id="JAIHNG010000139">
    <property type="protein sequence ID" value="KAI5953794.1"/>
    <property type="molecule type" value="Genomic_DNA"/>
</dbReference>
<feature type="transmembrane region" description="Helical" evidence="10">
    <location>
        <begin position="155"/>
        <end position="175"/>
    </location>
</feature>
<dbReference type="InterPro" id="IPR036259">
    <property type="entry name" value="MFS_trans_sf"/>
</dbReference>
<feature type="transmembrane region" description="Helical" evidence="10">
    <location>
        <begin position="374"/>
        <end position="399"/>
    </location>
</feature>
<keyword evidence="3" id="KW-0813">Transport</keyword>
<dbReference type="SUPFAM" id="SSF103473">
    <property type="entry name" value="MFS general substrate transporter"/>
    <property type="match status" value="1"/>
</dbReference>
<reference evidence="12 13" key="1">
    <citation type="journal article" date="2022" name="DNA Res.">
        <title>Genome analysis of five recently described species of the CUG-Ser clade uncovers Candida theae as a new hybrid lineage with pathogenic potential in the Candida parapsilosis species complex.</title>
        <authorList>
            <person name="Mixao V."/>
            <person name="Del Olmo V."/>
            <person name="Hegedusova E."/>
            <person name="Saus E."/>
            <person name="Pryszcz L."/>
            <person name="Cillingova A."/>
            <person name="Nosek J."/>
            <person name="Gabaldon T."/>
        </authorList>
    </citation>
    <scope>NUCLEOTIDE SEQUENCE [LARGE SCALE GENOMIC DNA]</scope>
    <source>
        <strain evidence="12 13">CBS 12239</strain>
    </source>
</reference>
<organism evidence="12 13">
    <name type="scientific">Candida theae</name>
    <dbReference type="NCBI Taxonomy" id="1198502"/>
    <lineage>
        <taxon>Eukaryota</taxon>
        <taxon>Fungi</taxon>
        <taxon>Dikarya</taxon>
        <taxon>Ascomycota</taxon>
        <taxon>Saccharomycotina</taxon>
        <taxon>Pichiomycetes</taxon>
        <taxon>Debaryomycetaceae</taxon>
        <taxon>Candida/Lodderomyces clade</taxon>
        <taxon>Candida</taxon>
    </lineage>
</organism>
<evidence type="ECO:0000313" key="13">
    <source>
        <dbReference type="Proteomes" id="UP001204833"/>
    </source>
</evidence>
<dbReference type="Pfam" id="PF00083">
    <property type="entry name" value="Sugar_tr"/>
    <property type="match status" value="1"/>
</dbReference>
<keyword evidence="4" id="KW-1003">Cell membrane</keyword>
<keyword evidence="8 10" id="KW-0472">Membrane</keyword>
<sequence length="528" mass="58044">MSTTKNQAEKTSEVVETTQAEEVGPSYSNEVTQPSQKQHYTYDAEARRHRLDGGVKVRDALMILCAGFALISDGYQNNVMSMLNKVFAIEYPKVYDTNMSTQVSNASLVGTIFGQLVIGFCTDLISRKAAIVIATCFLVFGSALCAASHGKTVTGMFWMLTIMRGVTGFGIGAEYPSSSVTASEAANESVKRRGMAFILVTNVPLSFGGPFASIIFLIVNKITKTHYDALWRTMFAVGCFWPLSVFFFRMKMVTSVLFKKNAIRRRPPYWLALKYYWPRLLGTTVTWFLYDFVTFPNGIFSATIISNVISDTKDLEKIAEWNLLLGAIALPGCFVGAYLVDKLGKKYTMLIGFIGYIVFGLIVGIAYYRVKKITALFIVLYGLMQSCGNAGMGNVLGLVSSESFATPVRGTGYGISAIIGKVGAVCGTKAFGRVLTIGGSKASGQRWTFIIAACCGVVGVIFTWIFIPHLKTDDLMEEDVKFKNYLRDQGWNGNIGLEEEDEEKSVDSSVDSDAVELQEQKPIEYKGN</sequence>
<feature type="transmembrane region" description="Helical" evidence="10">
    <location>
        <begin position="129"/>
        <end position="149"/>
    </location>
</feature>
<dbReference type="GeneID" id="76152061"/>
<keyword evidence="7" id="KW-0843">Virulence</keyword>
<feature type="region of interest" description="Disordered" evidence="9">
    <location>
        <begin position="1"/>
        <end position="39"/>
    </location>
</feature>
<evidence type="ECO:0000256" key="7">
    <source>
        <dbReference type="ARBA" id="ARBA00023026"/>
    </source>
</evidence>
<evidence type="ECO:0000313" key="12">
    <source>
        <dbReference type="EMBL" id="KAI5953794.1"/>
    </source>
</evidence>
<evidence type="ECO:0000259" key="11">
    <source>
        <dbReference type="PROSITE" id="PS50850"/>
    </source>
</evidence>
<comment type="similarity">
    <text evidence="2">Belongs to the major facilitator superfamily. Sugar transporter (TC 2.A.1.1) family.</text>
</comment>
<evidence type="ECO:0000256" key="10">
    <source>
        <dbReference type="SAM" id="Phobius"/>
    </source>
</evidence>
<dbReference type="PANTHER" id="PTHR23508">
    <property type="entry name" value="CARBOXYLIC ACID TRANSPORTER PROTEIN HOMOLOG"/>
    <property type="match status" value="1"/>
</dbReference>
<dbReference type="Proteomes" id="UP001204833">
    <property type="component" value="Unassembled WGS sequence"/>
</dbReference>
<feature type="compositionally biased region" description="Polar residues" evidence="9">
    <location>
        <begin position="14"/>
        <end position="39"/>
    </location>
</feature>
<feature type="transmembrane region" description="Helical" evidence="10">
    <location>
        <begin position="347"/>
        <end position="368"/>
    </location>
</feature>
<comment type="caution">
    <text evidence="12">The sequence shown here is derived from an EMBL/GenBank/DDBJ whole genome shotgun (WGS) entry which is preliminary data.</text>
</comment>
<gene>
    <name evidence="12" type="ORF">KGF57_004003</name>
</gene>
<feature type="transmembrane region" description="Helical" evidence="10">
    <location>
        <begin position="447"/>
        <end position="467"/>
    </location>
</feature>
<keyword evidence="13" id="KW-1185">Reference proteome</keyword>
<dbReference type="InterPro" id="IPR020846">
    <property type="entry name" value="MFS_dom"/>
</dbReference>
<dbReference type="FunFam" id="1.20.1250.20:FF:000140">
    <property type="entry name" value="Putative MFS phospholipid transporter"/>
    <property type="match status" value="1"/>
</dbReference>
<protein>
    <submittedName>
        <fullName evidence="12">GIT1</fullName>
    </submittedName>
</protein>
<feature type="transmembrane region" description="Helical" evidence="10">
    <location>
        <begin position="196"/>
        <end position="218"/>
    </location>
</feature>
<feature type="compositionally biased region" description="Basic and acidic residues" evidence="9">
    <location>
        <begin position="518"/>
        <end position="528"/>
    </location>
</feature>
<evidence type="ECO:0000256" key="5">
    <source>
        <dbReference type="ARBA" id="ARBA00022692"/>
    </source>
</evidence>
<dbReference type="PROSITE" id="PS50850">
    <property type="entry name" value="MFS"/>
    <property type="match status" value="1"/>
</dbReference>
<dbReference type="RefSeq" id="XP_051607578.1">
    <property type="nucleotide sequence ID" value="XM_051753480.1"/>
</dbReference>
<evidence type="ECO:0000256" key="1">
    <source>
        <dbReference type="ARBA" id="ARBA00004651"/>
    </source>
</evidence>
<accession>A0AAD5FXF6</accession>